<proteinExistence type="inferred from homology"/>
<dbReference type="PANTHER" id="PTHR35936">
    <property type="entry name" value="MEMBRANE-BOUND LYTIC MUREIN TRANSGLYCOSYLASE F"/>
    <property type="match status" value="1"/>
</dbReference>
<dbReference type="RefSeq" id="WP_206593869.1">
    <property type="nucleotide sequence ID" value="NZ_JAFKCS010000007.1"/>
</dbReference>
<keyword evidence="2 3" id="KW-0732">Signal</keyword>
<dbReference type="Pfam" id="PF00497">
    <property type="entry name" value="SBP_bac_3"/>
    <property type="match status" value="1"/>
</dbReference>
<reference evidence="5 6" key="1">
    <citation type="submission" date="2021-03" db="EMBL/GenBank/DDBJ databases">
        <title>novel species isolated from a fishpond in China.</title>
        <authorList>
            <person name="Lu H."/>
            <person name="Cai Z."/>
        </authorList>
    </citation>
    <scope>NUCLEOTIDE SEQUENCE [LARGE SCALE GENOMIC DNA]</scope>
    <source>
        <strain evidence="5 6">Y57</strain>
    </source>
</reference>
<evidence type="ECO:0000259" key="4">
    <source>
        <dbReference type="Pfam" id="PF00497"/>
    </source>
</evidence>
<dbReference type="InterPro" id="IPR001638">
    <property type="entry name" value="Solute-binding_3/MltF_N"/>
</dbReference>
<accession>A0ABS3CUN9</accession>
<comment type="caution">
    <text evidence="5">The sequence shown here is derived from an EMBL/GenBank/DDBJ whole genome shotgun (WGS) entry which is preliminary data.</text>
</comment>
<dbReference type="PANTHER" id="PTHR35936:SF20">
    <property type="entry name" value="ABC TRANSPORTER ARGININE-BINDING PROTEIN 2-RELATED"/>
    <property type="match status" value="1"/>
</dbReference>
<evidence type="ECO:0000256" key="3">
    <source>
        <dbReference type="SAM" id="SignalP"/>
    </source>
</evidence>
<sequence length="278" mass="31140">MNITALKLYLLPSLLVLGSSVVANEALCNKELKVHLDLHAPSAYLNDQQRVVGMDADMANLILTEAGCQISWHLLPMTGARIIRSLQDGEFDVMVRASNTAERREYAYFSQAYRQEVVGLFSHKRDGLPASLTLEQAQAKGLRLIGPASGWYGEHFQRLRARWQELNLYTPYPDAAKATELFFARPSRGELVLVDADIFFQNLGPDRYDSVVLNGPALIVTPAHLMIRKGALDTTDLAAINQAIETLLKEGRLQQLENRYRPLALQRMLPPSLFPVVR</sequence>
<feature type="signal peptide" evidence="3">
    <location>
        <begin position="1"/>
        <end position="23"/>
    </location>
</feature>
<feature type="domain" description="Solute-binding protein family 3/N-terminal" evidence="4">
    <location>
        <begin position="37"/>
        <end position="260"/>
    </location>
</feature>
<comment type="similarity">
    <text evidence="1">Belongs to the bacterial solute-binding protein 3 family.</text>
</comment>
<dbReference type="EMBL" id="JAFKCS010000007">
    <property type="protein sequence ID" value="MBN7820030.1"/>
    <property type="molecule type" value="Genomic_DNA"/>
</dbReference>
<evidence type="ECO:0000313" key="5">
    <source>
        <dbReference type="EMBL" id="MBN7820030.1"/>
    </source>
</evidence>
<name>A0ABS3CUN9_9ALTE</name>
<evidence type="ECO:0000256" key="1">
    <source>
        <dbReference type="ARBA" id="ARBA00010333"/>
    </source>
</evidence>
<keyword evidence="6" id="KW-1185">Reference proteome</keyword>
<dbReference type="SUPFAM" id="SSF53850">
    <property type="entry name" value="Periplasmic binding protein-like II"/>
    <property type="match status" value="1"/>
</dbReference>
<dbReference type="Proteomes" id="UP000663992">
    <property type="component" value="Unassembled WGS sequence"/>
</dbReference>
<dbReference type="Gene3D" id="3.40.190.10">
    <property type="entry name" value="Periplasmic binding protein-like II"/>
    <property type="match status" value="2"/>
</dbReference>
<feature type="chain" id="PRO_5045683225" evidence="3">
    <location>
        <begin position="24"/>
        <end position="278"/>
    </location>
</feature>
<evidence type="ECO:0000256" key="2">
    <source>
        <dbReference type="ARBA" id="ARBA00022729"/>
    </source>
</evidence>
<gene>
    <name evidence="5" type="ORF">J0A65_09145</name>
</gene>
<organism evidence="5 6">
    <name type="scientific">Bowmanella yangjiangensis</name>
    <dbReference type="NCBI Taxonomy" id="2811230"/>
    <lineage>
        <taxon>Bacteria</taxon>
        <taxon>Pseudomonadati</taxon>
        <taxon>Pseudomonadota</taxon>
        <taxon>Gammaproteobacteria</taxon>
        <taxon>Alteromonadales</taxon>
        <taxon>Alteromonadaceae</taxon>
        <taxon>Bowmanella</taxon>
    </lineage>
</organism>
<evidence type="ECO:0000313" key="6">
    <source>
        <dbReference type="Proteomes" id="UP000663992"/>
    </source>
</evidence>
<protein>
    <submittedName>
        <fullName evidence="5">Transporter substrate-binding domain-containing protein</fullName>
    </submittedName>
</protein>